<feature type="transmembrane region" description="Helical" evidence="1">
    <location>
        <begin position="300"/>
        <end position="317"/>
    </location>
</feature>
<evidence type="ECO:0000313" key="3">
    <source>
        <dbReference type="Proteomes" id="UP000318937"/>
    </source>
</evidence>
<feature type="transmembrane region" description="Helical" evidence="1">
    <location>
        <begin position="393"/>
        <end position="416"/>
    </location>
</feature>
<comment type="caution">
    <text evidence="2">The sequence shown here is derived from an EMBL/GenBank/DDBJ whole genome shotgun (WGS) entry which is preliminary data.</text>
</comment>
<accession>A0A544T9N4</accession>
<dbReference type="RefSeq" id="WP_142607528.1">
    <property type="nucleotide sequence ID" value="NZ_VDGG01000021.1"/>
</dbReference>
<name>A0A544T9N4_9BACI</name>
<dbReference type="EMBL" id="VDGG01000021">
    <property type="protein sequence ID" value="TQR14126.1"/>
    <property type="molecule type" value="Genomic_DNA"/>
</dbReference>
<organism evidence="2 3">
    <name type="scientific">Psychrobacillus soli</name>
    <dbReference type="NCBI Taxonomy" id="1543965"/>
    <lineage>
        <taxon>Bacteria</taxon>
        <taxon>Bacillati</taxon>
        <taxon>Bacillota</taxon>
        <taxon>Bacilli</taxon>
        <taxon>Bacillales</taxon>
        <taxon>Bacillaceae</taxon>
        <taxon>Psychrobacillus</taxon>
    </lineage>
</organism>
<dbReference type="OrthoDB" id="2014935at2"/>
<keyword evidence="1" id="KW-0472">Membrane</keyword>
<keyword evidence="1" id="KW-1133">Transmembrane helix</keyword>
<sequence length="534" mass="58834">MSKKQFKHTWMLGRFQLRQARLRILIWIVALVLITCSTASAFSNLYKNLEERQAIAQTMLNPAMTAMVGPSNGLDNYTNGAMMAHQMLLFTAITVAIMSVLFVAKHTRTEEEDGQIEMVRSLPVGRLSNLSATVLVVIGTNMLLSILIGFGLYILGIESMDLEGSLLYGAALGVTGIFFAAATAVFAQLSENSRGTIGLGFGVLVLSYLIRAIGDVGNETFSWFSPLGIVVKTEAYVHNYWSPIFLLVGLALLLIILAFYLNSIRDLNSGFLPSKPGRIHASPFLQSPIGLALRIQRTGIIAWGIGIFILGASYGSVLGDLESFYKDIEIMDALIKPVEGFSLIEQFIPVLMMVMAMFCTIPSLMAIFKLKGEEKKNHTEHLLSRAVSRTKVIGSYFVISMVISLGMLLLAVIGLWSASTRVMDNAIPISTILETAFVYLPAMWTMIGLAVLLVGLFPQFTGFTWVFFVYSFVVVYLGGLLQLPDWMSKLTPFGYIPRIPVEEMNVMTVSMLIIVAVALMIVGFVFYNRRDIIG</sequence>
<feature type="transmembrane region" description="Helical" evidence="1">
    <location>
        <begin position="166"/>
        <end position="189"/>
    </location>
</feature>
<keyword evidence="3" id="KW-1185">Reference proteome</keyword>
<protein>
    <submittedName>
        <fullName evidence="2">ABC transporter permease</fullName>
    </submittedName>
</protein>
<feature type="transmembrane region" description="Helical" evidence="1">
    <location>
        <begin position="463"/>
        <end position="484"/>
    </location>
</feature>
<feature type="transmembrane region" description="Helical" evidence="1">
    <location>
        <begin position="83"/>
        <end position="104"/>
    </location>
</feature>
<feature type="transmembrane region" description="Helical" evidence="1">
    <location>
        <begin position="504"/>
        <end position="527"/>
    </location>
</feature>
<evidence type="ECO:0000256" key="1">
    <source>
        <dbReference type="SAM" id="Phobius"/>
    </source>
</evidence>
<reference evidence="2 3" key="1">
    <citation type="submission" date="2019-05" db="EMBL/GenBank/DDBJ databases">
        <title>Psychrobacillus vulpis sp. nov., a new species isolated from feces of a red fox that inhabits in The Tablas de Daimiel Natural Park, Albacete, Spain.</title>
        <authorList>
            <person name="Rodriguez M."/>
            <person name="Reina J.C."/>
            <person name="Bejar V."/>
            <person name="Llamas I."/>
        </authorList>
    </citation>
    <scope>NUCLEOTIDE SEQUENCE [LARGE SCALE GENOMIC DNA]</scope>
    <source>
        <strain evidence="2 3">NHI-2</strain>
    </source>
</reference>
<feature type="transmembrane region" description="Helical" evidence="1">
    <location>
        <begin position="436"/>
        <end position="456"/>
    </location>
</feature>
<keyword evidence="1" id="KW-0812">Transmembrane</keyword>
<feature type="transmembrane region" description="Helical" evidence="1">
    <location>
        <begin position="240"/>
        <end position="261"/>
    </location>
</feature>
<dbReference type="Proteomes" id="UP000318937">
    <property type="component" value="Unassembled WGS sequence"/>
</dbReference>
<feature type="transmembrane region" description="Helical" evidence="1">
    <location>
        <begin position="130"/>
        <end position="154"/>
    </location>
</feature>
<feature type="transmembrane region" description="Helical" evidence="1">
    <location>
        <begin position="347"/>
        <end position="368"/>
    </location>
</feature>
<gene>
    <name evidence="2" type="ORF">FG383_11470</name>
</gene>
<dbReference type="AlphaFoldDB" id="A0A544T9N4"/>
<evidence type="ECO:0000313" key="2">
    <source>
        <dbReference type="EMBL" id="TQR14126.1"/>
    </source>
</evidence>
<proteinExistence type="predicted"/>
<feature type="transmembrane region" description="Helical" evidence="1">
    <location>
        <begin position="196"/>
        <end position="214"/>
    </location>
</feature>